<proteinExistence type="predicted"/>
<sequence length="183" mass="20390">MLLVGAKAAAYVAAAGQKVFASRRWPLGLRRSPHQVTLVARCLTEAACLRTVRLLHGDPRKIVLVRSGTAVASGNHRAPGHKPDPDALACVHHFKWRSGVLDDLWRRAERFAIDDWAERTPAVRDEASRLLEHIDRQHGRIDVADTRLAFRHVTLDRLPDGWAAEARSVATCWRPPAAAKGRR</sequence>
<reference evidence="2" key="1">
    <citation type="journal article" date="2019" name="Int. J. Syst. Evol. Microbiol.">
        <title>The Global Catalogue of Microorganisms (GCM) 10K type strain sequencing project: providing services to taxonomists for standard genome sequencing and annotation.</title>
        <authorList>
            <consortium name="The Broad Institute Genomics Platform"/>
            <consortium name="The Broad Institute Genome Sequencing Center for Infectious Disease"/>
            <person name="Wu L."/>
            <person name="Ma J."/>
        </authorList>
    </citation>
    <scope>NUCLEOTIDE SEQUENCE [LARGE SCALE GENOMIC DNA]</scope>
    <source>
        <strain evidence="2">CGMCC 4.7139</strain>
    </source>
</reference>
<evidence type="ECO:0000313" key="1">
    <source>
        <dbReference type="EMBL" id="MFC4612247.1"/>
    </source>
</evidence>
<organism evidence="1 2">
    <name type="scientific">Streptomyces maoxianensis</name>
    <dbReference type="NCBI Taxonomy" id="1459942"/>
    <lineage>
        <taxon>Bacteria</taxon>
        <taxon>Bacillati</taxon>
        <taxon>Actinomycetota</taxon>
        <taxon>Actinomycetes</taxon>
        <taxon>Kitasatosporales</taxon>
        <taxon>Streptomycetaceae</taxon>
        <taxon>Streptomyces</taxon>
    </lineage>
</organism>
<accession>A0ABV9GGW9</accession>
<dbReference type="Proteomes" id="UP001595993">
    <property type="component" value="Unassembled WGS sequence"/>
</dbReference>
<gene>
    <name evidence="1" type="ORF">ACFO9E_31505</name>
</gene>
<name>A0ABV9GGW9_9ACTN</name>
<dbReference type="RefSeq" id="WP_381202199.1">
    <property type="nucleotide sequence ID" value="NZ_JBHSFE010000030.1"/>
</dbReference>
<dbReference type="EMBL" id="JBHSFE010000030">
    <property type="protein sequence ID" value="MFC4612247.1"/>
    <property type="molecule type" value="Genomic_DNA"/>
</dbReference>
<protein>
    <submittedName>
        <fullName evidence="1">Uncharacterized protein</fullName>
    </submittedName>
</protein>
<evidence type="ECO:0000313" key="2">
    <source>
        <dbReference type="Proteomes" id="UP001595993"/>
    </source>
</evidence>
<comment type="caution">
    <text evidence="1">The sequence shown here is derived from an EMBL/GenBank/DDBJ whole genome shotgun (WGS) entry which is preliminary data.</text>
</comment>
<keyword evidence="2" id="KW-1185">Reference proteome</keyword>